<comment type="caution">
    <text evidence="2">The sequence shown here is derived from an EMBL/GenBank/DDBJ whole genome shotgun (WGS) entry which is preliminary data.</text>
</comment>
<dbReference type="Proteomes" id="UP000707352">
    <property type="component" value="Unassembled WGS sequence"/>
</dbReference>
<dbReference type="InterPro" id="IPR052349">
    <property type="entry name" value="Metallo-hydrolase_Enzymes"/>
</dbReference>
<dbReference type="CDD" id="cd01293">
    <property type="entry name" value="Bact_CD"/>
    <property type="match status" value="1"/>
</dbReference>
<dbReference type="Pfam" id="PF07969">
    <property type="entry name" value="Amidohydro_3"/>
    <property type="match status" value="1"/>
</dbReference>
<evidence type="ECO:0000259" key="1">
    <source>
        <dbReference type="Pfam" id="PF07969"/>
    </source>
</evidence>
<dbReference type="InterPro" id="IPR011059">
    <property type="entry name" value="Metal-dep_hydrolase_composite"/>
</dbReference>
<reference evidence="2 3" key="1">
    <citation type="submission" date="2020-03" db="EMBL/GenBank/DDBJ databases">
        <title>The genome sequence of Microvirga sp. c23x22.</title>
        <authorList>
            <person name="Zhang X."/>
        </authorList>
    </citation>
    <scope>NUCLEOTIDE SEQUENCE [LARGE SCALE GENOMIC DNA]</scope>
    <source>
        <strain evidence="3">c23x22</strain>
    </source>
</reference>
<feature type="domain" description="Amidohydrolase 3" evidence="1">
    <location>
        <begin position="152"/>
        <end position="396"/>
    </location>
</feature>
<dbReference type="Gene3D" id="2.30.40.10">
    <property type="entry name" value="Urease, subunit C, domain 1"/>
    <property type="match status" value="1"/>
</dbReference>
<dbReference type="PANTHER" id="PTHR32027:SF9">
    <property type="entry name" value="BLL3847 PROTEIN"/>
    <property type="match status" value="1"/>
</dbReference>
<dbReference type="EMBL" id="JAATJS010000008">
    <property type="protein sequence ID" value="NIX78319.1"/>
    <property type="molecule type" value="Genomic_DNA"/>
</dbReference>
<dbReference type="SUPFAM" id="SSF51338">
    <property type="entry name" value="Composite domain of metallo-dependent hydrolases"/>
    <property type="match status" value="1"/>
</dbReference>
<protein>
    <submittedName>
        <fullName evidence="2">Amidohydrolase family protein</fullName>
    </submittedName>
</protein>
<dbReference type="InterPro" id="IPR032466">
    <property type="entry name" value="Metal_Hydrolase"/>
</dbReference>
<gene>
    <name evidence="2" type="ORF">HB375_17125</name>
</gene>
<evidence type="ECO:0000313" key="2">
    <source>
        <dbReference type="EMBL" id="NIX78319.1"/>
    </source>
</evidence>
<proteinExistence type="predicted"/>
<dbReference type="InterPro" id="IPR013108">
    <property type="entry name" value="Amidohydro_3"/>
</dbReference>
<organism evidence="2 3">
    <name type="scientific">Microvirga terricola</name>
    <dbReference type="NCBI Taxonomy" id="2719797"/>
    <lineage>
        <taxon>Bacteria</taxon>
        <taxon>Pseudomonadati</taxon>
        <taxon>Pseudomonadota</taxon>
        <taxon>Alphaproteobacteria</taxon>
        <taxon>Hyphomicrobiales</taxon>
        <taxon>Methylobacteriaceae</taxon>
        <taxon>Microvirga</taxon>
    </lineage>
</organism>
<dbReference type="Gene3D" id="3.20.20.140">
    <property type="entry name" value="Metal-dependent hydrolases"/>
    <property type="match status" value="1"/>
</dbReference>
<keyword evidence="3" id="KW-1185">Reference proteome</keyword>
<dbReference type="NCBIfam" id="NF004636">
    <property type="entry name" value="PRK05985.1"/>
    <property type="match status" value="1"/>
</dbReference>
<sequence length="406" mass="43647">MNKAQEVSPVVADLVIKNVRQNAGASVNVAIVDGKIASVGDHVANAREMIDGGGAIMIAGLVEAHTHLDKTLLGMPWYRNDVGPRLIDKIENERVQKRALGIDPVRQSARQVVLSISKGTTHIRSHVDVDTECGLAGIEGVMATRERYKGAIDVEIVAFPQSGMLVRPGTVELMKAALEMGAEVVGGLDPSSMDRDPKGHLDVVFGLAERFGRPVDIHLHEPGELGAFSVELIIERTKSLSMQGKVTISHAFCLGMPDQDYVARLIDDLAAAQVHIMTSGPASRPVPPVKRLQEAGIVVCAGTDGMRDTWGPYGNADMLERAMLVGLRNNFRRDDEVERALDTCTFGGARVMDLQGYGLDVGCKADFVLVSGEILAEAIVTRAPRQLVVKNGRVVARDGKALIEAE</sequence>
<name>A0ABX0VGD9_9HYPH</name>
<dbReference type="PANTHER" id="PTHR32027">
    <property type="entry name" value="CYTOSINE DEAMINASE"/>
    <property type="match status" value="1"/>
</dbReference>
<dbReference type="SUPFAM" id="SSF51556">
    <property type="entry name" value="Metallo-dependent hydrolases"/>
    <property type="match status" value="1"/>
</dbReference>
<evidence type="ECO:0000313" key="3">
    <source>
        <dbReference type="Proteomes" id="UP000707352"/>
    </source>
</evidence>
<accession>A0ABX0VGD9</accession>